<keyword evidence="2" id="KW-1185">Reference proteome</keyword>
<organism evidence="1 2">
    <name type="scientific">Chironomus riparius</name>
    <dbReference type="NCBI Taxonomy" id="315576"/>
    <lineage>
        <taxon>Eukaryota</taxon>
        <taxon>Metazoa</taxon>
        <taxon>Ecdysozoa</taxon>
        <taxon>Arthropoda</taxon>
        <taxon>Hexapoda</taxon>
        <taxon>Insecta</taxon>
        <taxon>Pterygota</taxon>
        <taxon>Neoptera</taxon>
        <taxon>Endopterygota</taxon>
        <taxon>Diptera</taxon>
        <taxon>Nematocera</taxon>
        <taxon>Chironomoidea</taxon>
        <taxon>Chironomidae</taxon>
        <taxon>Chironominae</taxon>
        <taxon>Chironomus</taxon>
    </lineage>
</organism>
<name>A0A9N9WYA1_9DIPT</name>
<dbReference type="GO" id="GO:0030336">
    <property type="term" value="P:negative regulation of cell migration"/>
    <property type="evidence" value="ECO:0007669"/>
    <property type="project" value="InterPro"/>
</dbReference>
<reference evidence="1" key="1">
    <citation type="submission" date="2022-01" db="EMBL/GenBank/DDBJ databases">
        <authorList>
            <person name="King R."/>
        </authorList>
    </citation>
    <scope>NUCLEOTIDE SEQUENCE</scope>
</reference>
<dbReference type="GO" id="GO:0010972">
    <property type="term" value="P:negative regulation of G2/M transition of mitotic cell cycle"/>
    <property type="evidence" value="ECO:0007669"/>
    <property type="project" value="InterPro"/>
</dbReference>
<protein>
    <submittedName>
        <fullName evidence="1">Uncharacterized protein</fullName>
    </submittedName>
</protein>
<dbReference type="Pfam" id="PF15734">
    <property type="entry name" value="MIIP"/>
    <property type="match status" value="1"/>
</dbReference>
<sequence length="185" mass="21772">MSEPSKDIQNFLINHLNFTPRRQLFEEFQEKLVKIRDQQDLDSKSTQADELPQNYNLKFLHQLNDFRLKNAHECMSEINCRRLKKENEKVENFLKHSCVHRFRLNDRLIPVPVKSNELGESLCIICGTAADSSACHPSNSMIINESKYENEKRKQGKQFYCLEGVAAKKKTENWNNSFALKYQKF</sequence>
<gene>
    <name evidence="1" type="ORF">CHIRRI_LOCUS13247</name>
</gene>
<evidence type="ECO:0000313" key="2">
    <source>
        <dbReference type="Proteomes" id="UP001153620"/>
    </source>
</evidence>
<accession>A0A9N9WYA1</accession>
<dbReference type="EMBL" id="OU895880">
    <property type="protein sequence ID" value="CAG9810434.1"/>
    <property type="molecule type" value="Genomic_DNA"/>
</dbReference>
<reference evidence="1" key="2">
    <citation type="submission" date="2022-10" db="EMBL/GenBank/DDBJ databases">
        <authorList>
            <consortium name="ENA_rothamsted_submissions"/>
            <consortium name="culmorum"/>
            <person name="King R."/>
        </authorList>
    </citation>
    <scope>NUCLEOTIDE SEQUENCE</scope>
</reference>
<dbReference type="InterPro" id="IPR031466">
    <property type="entry name" value="MIIP"/>
</dbReference>
<dbReference type="AlphaFoldDB" id="A0A9N9WYA1"/>
<proteinExistence type="predicted"/>
<evidence type="ECO:0000313" key="1">
    <source>
        <dbReference type="EMBL" id="CAG9810434.1"/>
    </source>
</evidence>
<dbReference type="OrthoDB" id="10002384at2759"/>
<dbReference type="Proteomes" id="UP001153620">
    <property type="component" value="Chromosome 4"/>
</dbReference>